<evidence type="ECO:0000256" key="7">
    <source>
        <dbReference type="PROSITE-ProRule" id="PRU01360"/>
    </source>
</evidence>
<dbReference type="Proteomes" id="UP000248198">
    <property type="component" value="Unassembled WGS sequence"/>
</dbReference>
<evidence type="ECO:0000313" key="9">
    <source>
        <dbReference type="EMBL" id="PYF69472.1"/>
    </source>
</evidence>
<dbReference type="InterPro" id="IPR023996">
    <property type="entry name" value="TonB-dep_OMP_SusC/RagA"/>
</dbReference>
<dbReference type="SUPFAM" id="SSF49464">
    <property type="entry name" value="Carboxypeptidase regulatory domain-like"/>
    <property type="match status" value="1"/>
</dbReference>
<organism evidence="9 10">
    <name type="scientific">Pedobacter nutrimenti</name>
    <dbReference type="NCBI Taxonomy" id="1241337"/>
    <lineage>
        <taxon>Bacteria</taxon>
        <taxon>Pseudomonadati</taxon>
        <taxon>Bacteroidota</taxon>
        <taxon>Sphingobacteriia</taxon>
        <taxon>Sphingobacteriales</taxon>
        <taxon>Sphingobacteriaceae</taxon>
        <taxon>Pedobacter</taxon>
    </lineage>
</organism>
<dbReference type="InterPro" id="IPR008969">
    <property type="entry name" value="CarboxyPept-like_regulatory"/>
</dbReference>
<dbReference type="InterPro" id="IPR036942">
    <property type="entry name" value="Beta-barrel_TonB_sf"/>
</dbReference>
<dbReference type="GO" id="GO:0009279">
    <property type="term" value="C:cell outer membrane"/>
    <property type="evidence" value="ECO:0007669"/>
    <property type="project" value="UniProtKB-SubCell"/>
</dbReference>
<evidence type="ECO:0000259" key="8">
    <source>
        <dbReference type="Pfam" id="PF07715"/>
    </source>
</evidence>
<dbReference type="Gene3D" id="2.60.40.1120">
    <property type="entry name" value="Carboxypeptidase-like, regulatory domain"/>
    <property type="match status" value="1"/>
</dbReference>
<keyword evidence="4 7" id="KW-0812">Transmembrane</keyword>
<sequence>MKFYFVFICAVLGFLELRAAKKTEPGSFAGLALITISGAVNDEKGSPIPGVTIRLKGSSIVTQSDGNGKFKLTLPELKGALVFSYTGYLSKEIPLSSALIYHVKLFPDLKALDEVVVIGYGTSTKRDLTGAVSQVKMEDLQKAPVASFEEALAGRVAGVQVSSSDGQPGAGLQISIRGNNSVTQSNSPLYVIDGFPLEDPANNVLNPAEIESIDILKDASATAIYGARGANGVIIVTTKKGKIGTPTIAYSNYFGFQKNLKKQEMLSAYEFVKYQLEFNPSVYTPIYLKDGKDLESYRGVQGIDWQDRIFRTAPMQNHFLSVSGGTDKTRYSVSGSLLNQDGIILNSGFKRYQGRIVLDQSISPNLKVGVNTNYSYTKTYGTIAAERNSSPTASLMYSVWGYRPITGDPLKDDQILNQPFDPDVNPSAEYRINPVISTQNEYNPSFVNALMANAYAEYKFLKNFTFRTSGGLTKRSTRKEIFNNSNTRSGNPLSSGNGINGSITNFDLTDLLNENTLTFKKTLNKVHNINALAGFTLQKTSSFVYGFSATQVPNESLGISGLDEGIPNRLTSIRSEAALMSFLTRLNYSYKSRYLFTASLRADGSSKFAKGNQWAYFPSGSFAWLLGEEAFVKKLPYVSSAKLRTSYGLTGNNRVSDYASMSTLQIISTSGYNFNNSPFGGSIPNLLGNRNLKWESTAQADIGLDIGLFKERVSLTVDYYDKKTYDLLLNSSLAPSQGYLTGIRNVGKVGNKGWEFTINTVNIQNKNFSWNTNFNISFNRNKVIRLAEQDPSILSRITWGNFNNAYPYIALPGHPIAQFYGYVWDGVYQYADFNQLANGTYVLKDNIPNNGQSRATIQPGFIKYKDINGDGVVNSFDQTIIGDPNPIHTGGLSNNFSYKGFDLNVFFQWSYGNDVLNANRIEFEGGENRSALNMFASYANRWTPENQTNELYKVYGQGPLVYSSRTIEDGSYLRLKTVALGYSFNAALLKRIKVKGLRIYASAQNLYTWTKYTGLDPDVSTWPSALTPGFDWSAYPKARTLTFGLNLTL</sequence>
<evidence type="ECO:0000313" key="10">
    <source>
        <dbReference type="Proteomes" id="UP000248198"/>
    </source>
</evidence>
<keyword evidence="2 7" id="KW-0813">Transport</keyword>
<evidence type="ECO:0000256" key="3">
    <source>
        <dbReference type="ARBA" id="ARBA00022452"/>
    </source>
</evidence>
<dbReference type="Gene3D" id="2.40.170.20">
    <property type="entry name" value="TonB-dependent receptor, beta-barrel domain"/>
    <property type="match status" value="1"/>
</dbReference>
<dbReference type="Gene3D" id="2.170.130.10">
    <property type="entry name" value="TonB-dependent receptor, plug domain"/>
    <property type="match status" value="1"/>
</dbReference>
<dbReference type="PROSITE" id="PS52016">
    <property type="entry name" value="TONB_DEPENDENT_REC_3"/>
    <property type="match status" value="1"/>
</dbReference>
<dbReference type="Pfam" id="PF07715">
    <property type="entry name" value="Plug"/>
    <property type="match status" value="1"/>
</dbReference>
<evidence type="ECO:0000256" key="2">
    <source>
        <dbReference type="ARBA" id="ARBA00022448"/>
    </source>
</evidence>
<feature type="domain" description="TonB-dependent receptor plug" evidence="8">
    <location>
        <begin position="125"/>
        <end position="233"/>
    </location>
</feature>
<reference evidence="9 10" key="1">
    <citation type="submission" date="2018-06" db="EMBL/GenBank/DDBJ databases">
        <title>Genomic Encyclopedia of Archaeal and Bacterial Type Strains, Phase II (KMG-II): from individual species to whole genera.</title>
        <authorList>
            <person name="Goeker M."/>
        </authorList>
    </citation>
    <scope>NUCLEOTIDE SEQUENCE [LARGE SCALE GENOMIC DNA]</scope>
    <source>
        <strain evidence="9 10">DSM 27372</strain>
    </source>
</reference>
<gene>
    <name evidence="9" type="ORF">B0O44_110112</name>
</gene>
<name>A0A318U748_9SPHI</name>
<dbReference type="FunFam" id="2.170.130.10:FF:000008">
    <property type="entry name" value="SusC/RagA family TonB-linked outer membrane protein"/>
    <property type="match status" value="1"/>
</dbReference>
<evidence type="ECO:0000256" key="5">
    <source>
        <dbReference type="ARBA" id="ARBA00023136"/>
    </source>
</evidence>
<accession>A0A318U748</accession>
<dbReference type="NCBIfam" id="TIGR04056">
    <property type="entry name" value="OMP_RagA_SusC"/>
    <property type="match status" value="1"/>
</dbReference>
<dbReference type="OrthoDB" id="9768177at2"/>
<evidence type="ECO:0000256" key="1">
    <source>
        <dbReference type="ARBA" id="ARBA00004571"/>
    </source>
</evidence>
<keyword evidence="3 7" id="KW-1134">Transmembrane beta strand</keyword>
<keyword evidence="10" id="KW-1185">Reference proteome</keyword>
<comment type="caution">
    <text evidence="9">The sequence shown here is derived from an EMBL/GenBank/DDBJ whole genome shotgun (WGS) entry which is preliminary data.</text>
</comment>
<evidence type="ECO:0000256" key="6">
    <source>
        <dbReference type="ARBA" id="ARBA00023237"/>
    </source>
</evidence>
<keyword evidence="5 7" id="KW-0472">Membrane</keyword>
<comment type="similarity">
    <text evidence="7">Belongs to the TonB-dependent receptor family.</text>
</comment>
<dbReference type="EMBL" id="QKLU01000010">
    <property type="protein sequence ID" value="PYF69472.1"/>
    <property type="molecule type" value="Genomic_DNA"/>
</dbReference>
<proteinExistence type="inferred from homology"/>
<dbReference type="InterPro" id="IPR039426">
    <property type="entry name" value="TonB-dep_rcpt-like"/>
</dbReference>
<keyword evidence="6 7" id="KW-0998">Cell outer membrane</keyword>
<dbReference type="InterPro" id="IPR012910">
    <property type="entry name" value="Plug_dom"/>
</dbReference>
<dbReference type="Pfam" id="PF13715">
    <property type="entry name" value="CarbopepD_reg_2"/>
    <property type="match status" value="1"/>
</dbReference>
<evidence type="ECO:0000256" key="4">
    <source>
        <dbReference type="ARBA" id="ARBA00022692"/>
    </source>
</evidence>
<dbReference type="InterPro" id="IPR023997">
    <property type="entry name" value="TonB-dep_OMP_SusC/RagA_CS"/>
</dbReference>
<dbReference type="RefSeq" id="WP_110834500.1">
    <property type="nucleotide sequence ID" value="NZ_QKLU01000010.1"/>
</dbReference>
<dbReference type="AlphaFoldDB" id="A0A318U748"/>
<dbReference type="NCBIfam" id="TIGR04057">
    <property type="entry name" value="SusC_RagA_signa"/>
    <property type="match status" value="1"/>
</dbReference>
<protein>
    <submittedName>
        <fullName evidence="9">TonB-linked SusC/RagA family outer membrane protein</fullName>
    </submittedName>
</protein>
<dbReference type="SUPFAM" id="SSF56935">
    <property type="entry name" value="Porins"/>
    <property type="match status" value="1"/>
</dbReference>
<comment type="subcellular location">
    <subcellularLocation>
        <location evidence="1 7">Cell outer membrane</location>
        <topology evidence="1 7">Multi-pass membrane protein</topology>
    </subcellularLocation>
</comment>
<dbReference type="InterPro" id="IPR037066">
    <property type="entry name" value="Plug_dom_sf"/>
</dbReference>